<reference evidence="1" key="1">
    <citation type="submission" date="2020-02" db="EMBL/GenBank/DDBJ databases">
        <authorList>
            <person name="Palmer J.M."/>
        </authorList>
    </citation>
    <scope>NUCLEOTIDE SEQUENCE</scope>
    <source>
        <strain evidence="1">EPUS1.4</strain>
        <tissue evidence="1">Thallus</tissue>
    </source>
</reference>
<sequence length="101" mass="11426">MVFLTTTATENLGGLTPMGSFVYAMPNRFDSRDVLNTTLYSSDDSIDHAIRMAKILARRMNTPVYLGCSMQFSGLVVEEQMQDLRELTKVIMDQWSLLVRA</sequence>
<evidence type="ECO:0000313" key="2">
    <source>
        <dbReference type="Proteomes" id="UP000606974"/>
    </source>
</evidence>
<dbReference type="InterPro" id="IPR032157">
    <property type="entry name" value="PAC4"/>
</dbReference>
<gene>
    <name evidence="1" type="ORF">GJ744_012096</name>
</gene>
<comment type="caution">
    <text evidence="1">The sequence shown here is derived from an EMBL/GenBank/DDBJ whole genome shotgun (WGS) entry which is preliminary data.</text>
</comment>
<accession>A0A8H7ACE9</accession>
<protein>
    <submittedName>
        <fullName evidence="1">Uncharacterized protein</fullName>
    </submittedName>
</protein>
<keyword evidence="2" id="KW-1185">Reference proteome</keyword>
<evidence type="ECO:0000313" key="1">
    <source>
        <dbReference type="EMBL" id="KAF7506288.1"/>
    </source>
</evidence>
<dbReference type="GO" id="GO:0043248">
    <property type="term" value="P:proteasome assembly"/>
    <property type="evidence" value="ECO:0007669"/>
    <property type="project" value="InterPro"/>
</dbReference>
<dbReference type="Proteomes" id="UP000606974">
    <property type="component" value="Unassembled WGS sequence"/>
</dbReference>
<dbReference type="OrthoDB" id="5407417at2759"/>
<dbReference type="EMBL" id="JAACFV010000090">
    <property type="protein sequence ID" value="KAF7506288.1"/>
    <property type="molecule type" value="Genomic_DNA"/>
</dbReference>
<dbReference type="Pfam" id="PF16093">
    <property type="entry name" value="PAC4"/>
    <property type="match status" value="1"/>
</dbReference>
<name>A0A8H7ACE9_9EURO</name>
<dbReference type="AlphaFoldDB" id="A0A8H7ACE9"/>
<dbReference type="Gene3D" id="3.30.230.100">
    <property type="match status" value="1"/>
</dbReference>
<proteinExistence type="predicted"/>
<organism evidence="1 2">
    <name type="scientific">Endocarpon pusillum</name>
    <dbReference type="NCBI Taxonomy" id="364733"/>
    <lineage>
        <taxon>Eukaryota</taxon>
        <taxon>Fungi</taxon>
        <taxon>Dikarya</taxon>
        <taxon>Ascomycota</taxon>
        <taxon>Pezizomycotina</taxon>
        <taxon>Eurotiomycetes</taxon>
        <taxon>Chaetothyriomycetidae</taxon>
        <taxon>Verrucariales</taxon>
        <taxon>Verrucariaceae</taxon>
        <taxon>Endocarpon</taxon>
    </lineage>
</organism>